<evidence type="ECO:0000256" key="1">
    <source>
        <dbReference type="SAM" id="Phobius"/>
    </source>
</evidence>
<dbReference type="Proteomes" id="UP001152049">
    <property type="component" value="Unassembled WGS sequence"/>
</dbReference>
<keyword evidence="1" id="KW-0472">Membrane</keyword>
<keyword evidence="1" id="KW-1133">Transmembrane helix</keyword>
<proteinExistence type="predicted"/>
<keyword evidence="3" id="KW-1185">Reference proteome</keyword>
<evidence type="ECO:0000313" key="2">
    <source>
        <dbReference type="EMBL" id="KAJ4256145.1"/>
    </source>
</evidence>
<protein>
    <submittedName>
        <fullName evidence="2">Uncharacterized protein</fullName>
    </submittedName>
</protein>
<dbReference type="AlphaFoldDB" id="A0A9W8VEL6"/>
<organism evidence="2 3">
    <name type="scientific">Fusarium torreyae</name>
    <dbReference type="NCBI Taxonomy" id="1237075"/>
    <lineage>
        <taxon>Eukaryota</taxon>
        <taxon>Fungi</taxon>
        <taxon>Dikarya</taxon>
        <taxon>Ascomycota</taxon>
        <taxon>Pezizomycotina</taxon>
        <taxon>Sordariomycetes</taxon>
        <taxon>Hypocreomycetidae</taxon>
        <taxon>Hypocreales</taxon>
        <taxon>Nectriaceae</taxon>
        <taxon>Fusarium</taxon>
    </lineage>
</organism>
<accession>A0A9W8VEL6</accession>
<dbReference type="EMBL" id="JAOQAZ010000019">
    <property type="protein sequence ID" value="KAJ4256145.1"/>
    <property type="molecule type" value="Genomic_DNA"/>
</dbReference>
<gene>
    <name evidence="2" type="ORF">NW762_009221</name>
</gene>
<comment type="caution">
    <text evidence="2">The sequence shown here is derived from an EMBL/GenBank/DDBJ whole genome shotgun (WGS) entry which is preliminary data.</text>
</comment>
<keyword evidence="1" id="KW-0812">Transmembrane</keyword>
<name>A0A9W8VEL6_9HYPO</name>
<dbReference type="OrthoDB" id="1747771at2759"/>
<evidence type="ECO:0000313" key="3">
    <source>
        <dbReference type="Proteomes" id="UP001152049"/>
    </source>
</evidence>
<reference evidence="2" key="1">
    <citation type="submission" date="2022-09" db="EMBL/GenBank/DDBJ databases">
        <title>Fusarium specimens isolated from Avocado Roots.</title>
        <authorList>
            <person name="Stajich J."/>
            <person name="Roper C."/>
            <person name="Heimlech-Rivalta G."/>
        </authorList>
    </citation>
    <scope>NUCLEOTIDE SEQUENCE</scope>
    <source>
        <strain evidence="2">CF00136</strain>
    </source>
</reference>
<feature type="transmembrane region" description="Helical" evidence="1">
    <location>
        <begin position="87"/>
        <end position="106"/>
    </location>
</feature>
<sequence>MDCSQDGLDDELWESLASESNIRGSTVSSWEDIILPNVECSGRLIDFDMMWNSWVHYALEYPQFKEESDAFMDSIKTGLSLEQANTTWIAVYFSVLSTFAFMFFVLEFEILKGRTDCTSDDGR</sequence>